<gene>
    <name evidence="1" type="ORF">DQG23_41445</name>
</gene>
<dbReference type="AlphaFoldDB" id="A0A329LM98"/>
<dbReference type="RefSeq" id="WP_113036919.1">
    <property type="nucleotide sequence ID" value="NZ_QMFB01000064.1"/>
</dbReference>
<dbReference type="InterPro" id="IPR036380">
    <property type="entry name" value="Isochorismatase-like_sf"/>
</dbReference>
<organism evidence="1 2">
    <name type="scientific">Paenibacillus contaminans</name>
    <dbReference type="NCBI Taxonomy" id="450362"/>
    <lineage>
        <taxon>Bacteria</taxon>
        <taxon>Bacillati</taxon>
        <taxon>Bacillota</taxon>
        <taxon>Bacilli</taxon>
        <taxon>Bacillales</taxon>
        <taxon>Paenibacillaceae</taxon>
        <taxon>Paenibacillus</taxon>
    </lineage>
</organism>
<keyword evidence="2" id="KW-1185">Reference proteome</keyword>
<proteinExistence type="predicted"/>
<sequence length="272" mass="30176">MAIITLPTHYYRQFDADYSLDVPGEGYGGWDKADLPLNLDHTALVVMHALDCGTNEQVPGHFRAVEYIPRSYDISRTVFPGLLGAVRASGMKVAHVGMGESYCKPYPGYRRIVELSGPGPALSERADEDPVSQQLIRFRADHVFPGANNHADITKGYPLRKFPREAEPVGDEAVALTSHQLNAWCKREKINHLIYIGFAINWCLLMSPGGMLDMSRNGIICSAIRQAVTAVENKETARLELNKELALWRVALAFGFVYDADDVIEALRSEQG</sequence>
<evidence type="ECO:0008006" key="3">
    <source>
        <dbReference type="Google" id="ProtNLM"/>
    </source>
</evidence>
<dbReference type="Proteomes" id="UP000250369">
    <property type="component" value="Unassembled WGS sequence"/>
</dbReference>
<evidence type="ECO:0000313" key="2">
    <source>
        <dbReference type="Proteomes" id="UP000250369"/>
    </source>
</evidence>
<protein>
    <recommendedName>
        <fullName evidence="3">Isochorismatase-like domain-containing protein</fullName>
    </recommendedName>
</protein>
<evidence type="ECO:0000313" key="1">
    <source>
        <dbReference type="EMBL" id="RAV08172.1"/>
    </source>
</evidence>
<dbReference type="OrthoDB" id="2569218at2"/>
<accession>A0A329LM98</accession>
<dbReference type="EMBL" id="QMFB01000064">
    <property type="protein sequence ID" value="RAV08172.1"/>
    <property type="molecule type" value="Genomic_DNA"/>
</dbReference>
<dbReference type="Gene3D" id="3.40.50.850">
    <property type="entry name" value="Isochorismatase-like"/>
    <property type="match status" value="1"/>
</dbReference>
<name>A0A329LM98_9BACL</name>
<comment type="caution">
    <text evidence="1">The sequence shown here is derived from an EMBL/GenBank/DDBJ whole genome shotgun (WGS) entry which is preliminary data.</text>
</comment>
<dbReference type="SUPFAM" id="SSF52499">
    <property type="entry name" value="Isochorismatase-like hydrolases"/>
    <property type="match status" value="1"/>
</dbReference>
<reference evidence="1 2" key="1">
    <citation type="journal article" date="2009" name="Int. J. Syst. Evol. Microbiol.">
        <title>Paenibacillus contaminans sp. nov., isolated from a contaminated laboratory plate.</title>
        <authorList>
            <person name="Chou J.H."/>
            <person name="Lee J.H."/>
            <person name="Lin M.C."/>
            <person name="Chang P.S."/>
            <person name="Arun A.B."/>
            <person name="Young C.C."/>
            <person name="Chen W.M."/>
        </authorList>
    </citation>
    <scope>NUCLEOTIDE SEQUENCE [LARGE SCALE GENOMIC DNA]</scope>
    <source>
        <strain evidence="1 2">CKOBP-6</strain>
    </source>
</reference>